<evidence type="ECO:0000256" key="4">
    <source>
        <dbReference type="SAM" id="SignalP"/>
    </source>
</evidence>
<feature type="region of interest" description="Disordered" evidence="3">
    <location>
        <begin position="301"/>
        <end position="334"/>
    </location>
</feature>
<protein>
    <submittedName>
        <fullName evidence="7">Uncharacterized protein</fullName>
    </submittedName>
</protein>
<keyword evidence="2" id="KW-0175">Coiled coil</keyword>
<keyword evidence="1 4" id="KW-0732">Signal</keyword>
<reference evidence="7 8" key="1">
    <citation type="journal article" date="2011" name="J. Bacteriol.">
        <title>The Draft Genome of Planococcus donghaensis MPA1U2 Reveals Nonsporulation Pathways Controlled by a Conserved Spo0A Regulon.</title>
        <authorList>
            <person name="Pearson M.D."/>
            <person name="Noller H.F."/>
        </authorList>
    </citation>
    <scope>NUCLEOTIDE SEQUENCE [LARGE SCALE GENOMIC DNA]</scope>
    <source>
        <strain evidence="7 8">MPA1U2</strain>
    </source>
</reference>
<feature type="compositionally biased region" description="Low complexity" evidence="3">
    <location>
        <begin position="306"/>
        <end position="326"/>
    </location>
</feature>
<evidence type="ECO:0000313" key="8">
    <source>
        <dbReference type="Proteomes" id="UP000003052"/>
    </source>
</evidence>
<dbReference type="RefSeq" id="WP_008429000.1">
    <property type="nucleotide sequence ID" value="NZ_AEPB01000012.1"/>
</dbReference>
<name>E7RE33_9BACL</name>
<evidence type="ECO:0000259" key="5">
    <source>
        <dbReference type="Pfam" id="PF01551"/>
    </source>
</evidence>
<dbReference type="AlphaFoldDB" id="E7RE33"/>
<feature type="coiled-coil region" evidence="2">
    <location>
        <begin position="24"/>
        <end position="128"/>
    </location>
</feature>
<feature type="domain" description="Peptidoglycan hydrolase PcsB coiled-coil" evidence="6">
    <location>
        <begin position="105"/>
        <end position="178"/>
    </location>
</feature>
<evidence type="ECO:0000313" key="7">
    <source>
        <dbReference type="EMBL" id="EGA90697.1"/>
    </source>
</evidence>
<feature type="chain" id="PRO_5003224036" evidence="4">
    <location>
        <begin position="26"/>
        <end position="479"/>
    </location>
</feature>
<dbReference type="eggNOG" id="COG4942">
    <property type="taxonomic scope" value="Bacteria"/>
</dbReference>
<comment type="caution">
    <text evidence="7">The sequence shown here is derived from an EMBL/GenBank/DDBJ whole genome shotgun (WGS) entry which is preliminary data.</text>
</comment>
<dbReference type="InterPro" id="IPR011055">
    <property type="entry name" value="Dup_hybrid_motif"/>
</dbReference>
<sequence length="479" mass="51716">MISKWLVTSLSSVLALSILIPTANADTLNELEQKQQETEQQKSELTSDISEKAGQINQNVSKLDQLTAKIEELNTQITDTETKISDVQAKIDKTKVEIDELKKSIEELEQKIEEREGLLKERARAIQLSGGSVDYIDVLLGANSFIDFIDRFSAVNTLIEADREIMREQAADKKLLAEQKEQVESKLAEQESRRLELVGLKASLSSKKAEQAQAVQNLEKEQKRLAAEKNELEFEHAEALEVSAELEKQIMNEQARLAEIARKEEEERQRKIAAEKAAEEARLQAEAEAAAAAKAAAEEKARAQAEAEAQAQAKSSAKAESVSKPKAPAPAVTPPVKVEVAPPAPSAMFIWPASGRHSSGFGGRDIGDGAESHLGQDIANVTGTPISAAATGYVSYAGNMGGYGNVVILTHSINGQTYATVYAHMSAINVSSGQAVSQGQNVGLVGSTGRSTGPHLHFEIHVGPWNGARSNAVNPMNFF</sequence>
<dbReference type="GO" id="GO:0004222">
    <property type="term" value="F:metalloendopeptidase activity"/>
    <property type="evidence" value="ECO:0007669"/>
    <property type="project" value="TreeGrafter"/>
</dbReference>
<dbReference type="EMBL" id="AEPB01000012">
    <property type="protein sequence ID" value="EGA90697.1"/>
    <property type="molecule type" value="Genomic_DNA"/>
</dbReference>
<feature type="signal peptide" evidence="4">
    <location>
        <begin position="1"/>
        <end position="25"/>
    </location>
</feature>
<evidence type="ECO:0000256" key="2">
    <source>
        <dbReference type="SAM" id="Coils"/>
    </source>
</evidence>
<dbReference type="InterPro" id="IPR050570">
    <property type="entry name" value="Cell_wall_metabolism_enzyme"/>
</dbReference>
<evidence type="ECO:0000256" key="3">
    <source>
        <dbReference type="SAM" id="MobiDB-lite"/>
    </source>
</evidence>
<dbReference type="PANTHER" id="PTHR21666:SF270">
    <property type="entry name" value="MUREIN HYDROLASE ACTIVATOR ENVC"/>
    <property type="match status" value="1"/>
</dbReference>
<dbReference type="Pfam" id="PF01551">
    <property type="entry name" value="Peptidase_M23"/>
    <property type="match status" value="1"/>
</dbReference>
<accession>E7RE33</accession>
<dbReference type="Pfam" id="PF24568">
    <property type="entry name" value="CC_PcsB"/>
    <property type="match status" value="1"/>
</dbReference>
<dbReference type="SUPFAM" id="SSF51261">
    <property type="entry name" value="Duplicated hybrid motif"/>
    <property type="match status" value="1"/>
</dbReference>
<dbReference type="Gene3D" id="2.70.70.10">
    <property type="entry name" value="Glucose Permease (Domain IIA)"/>
    <property type="match status" value="1"/>
</dbReference>
<dbReference type="InterPro" id="IPR016047">
    <property type="entry name" value="M23ase_b-sheet_dom"/>
</dbReference>
<dbReference type="Proteomes" id="UP000003052">
    <property type="component" value="Unassembled WGS sequence"/>
</dbReference>
<evidence type="ECO:0000256" key="1">
    <source>
        <dbReference type="ARBA" id="ARBA00022729"/>
    </source>
</evidence>
<gene>
    <name evidence="7" type="ORF">GPDM_03575</name>
</gene>
<organism evidence="7 8">
    <name type="scientific">Planococcus donghaensis MPA1U2</name>
    <dbReference type="NCBI Taxonomy" id="933115"/>
    <lineage>
        <taxon>Bacteria</taxon>
        <taxon>Bacillati</taxon>
        <taxon>Bacillota</taxon>
        <taxon>Bacilli</taxon>
        <taxon>Bacillales</taxon>
        <taxon>Caryophanaceae</taxon>
        <taxon>Planococcus</taxon>
    </lineage>
</organism>
<dbReference type="CDD" id="cd12797">
    <property type="entry name" value="M23_peptidase"/>
    <property type="match status" value="1"/>
</dbReference>
<dbReference type="InterPro" id="IPR057309">
    <property type="entry name" value="PcsB_CC"/>
</dbReference>
<dbReference type="PANTHER" id="PTHR21666">
    <property type="entry name" value="PEPTIDASE-RELATED"/>
    <property type="match status" value="1"/>
</dbReference>
<proteinExistence type="predicted"/>
<feature type="domain" description="M23ase beta-sheet core" evidence="5">
    <location>
        <begin position="372"/>
        <end position="469"/>
    </location>
</feature>
<dbReference type="Gene3D" id="6.10.250.3150">
    <property type="match status" value="1"/>
</dbReference>
<evidence type="ECO:0000259" key="6">
    <source>
        <dbReference type="Pfam" id="PF24568"/>
    </source>
</evidence>
<dbReference type="OrthoDB" id="9805070at2"/>